<keyword evidence="7" id="KW-1185">Reference proteome</keyword>
<sequence>MIESYLLEHLVVFSEHRTLSETASVLHLTQPTLTRSMNKLEETFGVPLFTREKKRIRLNENGWMAARYAKEILREEEKMIAQVKALDRRRRTITVGSCAPGPMMELVPFLTDAFTGMTVSTEIKPEKELLAGLADHTYQFVILNHPSDDAAHYSEPCGSEHLCACLPPSHKRAYDTSIRFDELNGENFLMMKNVGVWSPIVRGKMPNSKFRMQDDQESFREVVEHSLLPSFSTDISLRVVGNYGDRLSVPFSDPEAQMNFYCVCLAGDETKYKTWFEILRRKMG</sequence>
<evidence type="ECO:0000256" key="2">
    <source>
        <dbReference type="ARBA" id="ARBA00023015"/>
    </source>
</evidence>
<dbReference type="PANTHER" id="PTHR30346:SF28">
    <property type="entry name" value="HTH-TYPE TRANSCRIPTIONAL REGULATOR CYNR"/>
    <property type="match status" value="1"/>
</dbReference>
<gene>
    <name evidence="6" type="ORF">Dia5BBH33_21830</name>
</gene>
<dbReference type="PROSITE" id="PS50931">
    <property type="entry name" value="HTH_LYSR"/>
    <property type="match status" value="1"/>
</dbReference>
<dbReference type="GO" id="GO:0003700">
    <property type="term" value="F:DNA-binding transcription factor activity"/>
    <property type="evidence" value="ECO:0007669"/>
    <property type="project" value="InterPro"/>
</dbReference>
<dbReference type="AlphaFoldDB" id="A0A8D4UWD4"/>
<dbReference type="RefSeq" id="WP_162501815.1">
    <property type="nucleotide sequence ID" value="NZ_AP019697.1"/>
</dbReference>
<dbReference type="PANTHER" id="PTHR30346">
    <property type="entry name" value="TRANSCRIPTIONAL DUAL REGULATOR HCAR-RELATED"/>
    <property type="match status" value="1"/>
</dbReference>
<evidence type="ECO:0000256" key="4">
    <source>
        <dbReference type="ARBA" id="ARBA00023163"/>
    </source>
</evidence>
<dbReference type="SUPFAM" id="SSF53850">
    <property type="entry name" value="Periplasmic binding protein-like II"/>
    <property type="match status" value="1"/>
</dbReference>
<organism evidence="6 7">
    <name type="scientific">Dialister hominis</name>
    <dbReference type="NCBI Taxonomy" id="2582419"/>
    <lineage>
        <taxon>Bacteria</taxon>
        <taxon>Bacillati</taxon>
        <taxon>Bacillota</taxon>
        <taxon>Negativicutes</taxon>
        <taxon>Veillonellales</taxon>
        <taxon>Veillonellaceae</taxon>
        <taxon>Dialister</taxon>
    </lineage>
</organism>
<dbReference type="GeneID" id="92717369"/>
<dbReference type="Proteomes" id="UP000320585">
    <property type="component" value="Chromosome"/>
</dbReference>
<protein>
    <submittedName>
        <fullName evidence="6">LysR family transcriptional regulator</fullName>
    </submittedName>
</protein>
<accession>A0A8D4UWD4</accession>
<dbReference type="SUPFAM" id="SSF46785">
    <property type="entry name" value="Winged helix' DNA-binding domain"/>
    <property type="match status" value="1"/>
</dbReference>
<dbReference type="CDD" id="cd05466">
    <property type="entry name" value="PBP2_LTTR_substrate"/>
    <property type="match status" value="1"/>
</dbReference>
<dbReference type="GO" id="GO:0003677">
    <property type="term" value="F:DNA binding"/>
    <property type="evidence" value="ECO:0007669"/>
    <property type="project" value="UniProtKB-KW"/>
</dbReference>
<keyword evidence="3" id="KW-0238">DNA-binding</keyword>
<dbReference type="EMBL" id="AP019697">
    <property type="protein sequence ID" value="BBK26248.1"/>
    <property type="molecule type" value="Genomic_DNA"/>
</dbReference>
<evidence type="ECO:0000256" key="1">
    <source>
        <dbReference type="ARBA" id="ARBA00009437"/>
    </source>
</evidence>
<proteinExistence type="inferred from homology"/>
<dbReference type="InterPro" id="IPR005119">
    <property type="entry name" value="LysR_subst-bd"/>
</dbReference>
<reference evidence="7" key="1">
    <citation type="submission" date="2019-05" db="EMBL/GenBank/DDBJ databases">
        <title>Complete genome sequencing of Dialister sp. strain 5BBH33.</title>
        <authorList>
            <person name="Sakamoto M."/>
            <person name="Murakami T."/>
            <person name="Mori H."/>
        </authorList>
    </citation>
    <scope>NUCLEOTIDE SEQUENCE [LARGE SCALE GENOMIC DNA]</scope>
    <source>
        <strain evidence="7">5BBH33</strain>
    </source>
</reference>
<dbReference type="KEGG" id="dho:Dia5BBH33_21830"/>
<dbReference type="GO" id="GO:0032993">
    <property type="term" value="C:protein-DNA complex"/>
    <property type="evidence" value="ECO:0007669"/>
    <property type="project" value="TreeGrafter"/>
</dbReference>
<keyword evidence="4" id="KW-0804">Transcription</keyword>
<dbReference type="Pfam" id="PF03466">
    <property type="entry name" value="LysR_substrate"/>
    <property type="match status" value="1"/>
</dbReference>
<dbReference type="Pfam" id="PF00126">
    <property type="entry name" value="HTH_1"/>
    <property type="match status" value="1"/>
</dbReference>
<evidence type="ECO:0000256" key="3">
    <source>
        <dbReference type="ARBA" id="ARBA00023125"/>
    </source>
</evidence>
<dbReference type="InterPro" id="IPR000847">
    <property type="entry name" value="LysR_HTH_N"/>
</dbReference>
<dbReference type="Gene3D" id="1.10.10.10">
    <property type="entry name" value="Winged helix-like DNA-binding domain superfamily/Winged helix DNA-binding domain"/>
    <property type="match status" value="1"/>
</dbReference>
<dbReference type="InterPro" id="IPR036388">
    <property type="entry name" value="WH-like_DNA-bd_sf"/>
</dbReference>
<dbReference type="PRINTS" id="PR00039">
    <property type="entry name" value="HTHLYSR"/>
</dbReference>
<evidence type="ECO:0000313" key="7">
    <source>
        <dbReference type="Proteomes" id="UP000320585"/>
    </source>
</evidence>
<name>A0A8D4UWD4_9FIRM</name>
<dbReference type="Gene3D" id="3.40.190.10">
    <property type="entry name" value="Periplasmic binding protein-like II"/>
    <property type="match status" value="2"/>
</dbReference>
<feature type="domain" description="HTH lysR-type" evidence="5">
    <location>
        <begin position="2"/>
        <end position="59"/>
    </location>
</feature>
<evidence type="ECO:0000313" key="6">
    <source>
        <dbReference type="EMBL" id="BBK26248.1"/>
    </source>
</evidence>
<comment type="similarity">
    <text evidence="1">Belongs to the LysR transcriptional regulatory family.</text>
</comment>
<evidence type="ECO:0000259" key="5">
    <source>
        <dbReference type="PROSITE" id="PS50931"/>
    </source>
</evidence>
<keyword evidence="2" id="KW-0805">Transcription regulation</keyword>
<dbReference type="InterPro" id="IPR036390">
    <property type="entry name" value="WH_DNA-bd_sf"/>
</dbReference>